<gene>
    <name evidence="5" type="ORF">URODEC1_LOCUS18011</name>
</gene>
<evidence type="ECO:0000256" key="1">
    <source>
        <dbReference type="ARBA" id="ARBA00022737"/>
    </source>
</evidence>
<feature type="compositionally biased region" description="Basic and acidic residues" evidence="3">
    <location>
        <begin position="181"/>
        <end position="191"/>
    </location>
</feature>
<dbReference type="FunFam" id="1.10.238.10:FF:000584">
    <property type="entry name" value="Nuclear receptor coactivator 5"/>
    <property type="match status" value="1"/>
</dbReference>
<dbReference type="EMBL" id="OZ075123">
    <property type="protein sequence ID" value="CAL4916443.1"/>
    <property type="molecule type" value="Genomic_DNA"/>
</dbReference>
<keyword evidence="2" id="KW-0106">Calcium</keyword>
<evidence type="ECO:0000313" key="6">
    <source>
        <dbReference type="Proteomes" id="UP001497457"/>
    </source>
</evidence>
<feature type="region of interest" description="Disordered" evidence="3">
    <location>
        <begin position="167"/>
        <end position="223"/>
    </location>
</feature>
<dbReference type="PROSITE" id="PS00018">
    <property type="entry name" value="EF_HAND_1"/>
    <property type="match status" value="2"/>
</dbReference>
<dbReference type="PANTHER" id="PTHR23048">
    <property type="entry name" value="MYOSIN LIGHT CHAIN 1, 3"/>
    <property type="match status" value="1"/>
</dbReference>
<dbReference type="PROSITE" id="PS50222">
    <property type="entry name" value="EF_HAND_2"/>
    <property type="match status" value="2"/>
</dbReference>
<dbReference type="Pfam" id="PF13499">
    <property type="entry name" value="EF-hand_7"/>
    <property type="match status" value="1"/>
</dbReference>
<dbReference type="SMART" id="SM00054">
    <property type="entry name" value="EFh"/>
    <property type="match status" value="2"/>
</dbReference>
<evidence type="ECO:0000256" key="2">
    <source>
        <dbReference type="ARBA" id="ARBA00022837"/>
    </source>
</evidence>
<dbReference type="PANTHER" id="PTHR23048:SF59">
    <property type="entry name" value="EF-HAND SUPERFAMILY PROTEIN"/>
    <property type="match status" value="1"/>
</dbReference>
<organism evidence="5 6">
    <name type="scientific">Urochloa decumbens</name>
    <dbReference type="NCBI Taxonomy" id="240449"/>
    <lineage>
        <taxon>Eukaryota</taxon>
        <taxon>Viridiplantae</taxon>
        <taxon>Streptophyta</taxon>
        <taxon>Embryophyta</taxon>
        <taxon>Tracheophyta</taxon>
        <taxon>Spermatophyta</taxon>
        <taxon>Magnoliopsida</taxon>
        <taxon>Liliopsida</taxon>
        <taxon>Poales</taxon>
        <taxon>Poaceae</taxon>
        <taxon>PACMAD clade</taxon>
        <taxon>Panicoideae</taxon>
        <taxon>Panicodae</taxon>
        <taxon>Paniceae</taxon>
        <taxon>Melinidinae</taxon>
        <taxon>Urochloa</taxon>
    </lineage>
</organism>
<feature type="domain" description="EF-hand" evidence="4">
    <location>
        <begin position="66"/>
        <end position="101"/>
    </location>
</feature>
<keyword evidence="6" id="KW-1185">Reference proteome</keyword>
<name>A0ABC8WXK6_9POAL</name>
<evidence type="ECO:0000259" key="4">
    <source>
        <dbReference type="PROSITE" id="PS50222"/>
    </source>
</evidence>
<evidence type="ECO:0000256" key="3">
    <source>
        <dbReference type="SAM" id="MobiDB-lite"/>
    </source>
</evidence>
<protein>
    <recommendedName>
        <fullName evidence="4">EF-hand domain-containing protein</fullName>
    </recommendedName>
</protein>
<dbReference type="InterPro" id="IPR011992">
    <property type="entry name" value="EF-hand-dom_pair"/>
</dbReference>
<keyword evidence="1" id="KW-0677">Repeat</keyword>
<proteinExistence type="predicted"/>
<sequence length="223" mass="25476">MASTYKAYDPPSNSSGYRKDKVRRKKLTAQKRKEIKEAFDLFDIDGSGTIDARELNVAMRALGFEMTPEQIEQMIAEVDKDGSGTIDFDEFVHMMTDKMGERDARDELCKAFRIIDKDGNVRRRYSSMCIYICALQISIAGAPHTVTLRMPIVLLLAAAAGQDLRHRHPEAGHRDRRALHDRRGQGDDRGRGRERRRRDRPGGVHEDDEADQPWPWVLIPALE</sequence>
<feature type="domain" description="EF-hand" evidence="4">
    <location>
        <begin position="30"/>
        <end position="65"/>
    </location>
</feature>
<evidence type="ECO:0000313" key="5">
    <source>
        <dbReference type="EMBL" id="CAL4916443.1"/>
    </source>
</evidence>
<dbReference type="CDD" id="cd00051">
    <property type="entry name" value="EFh"/>
    <property type="match status" value="1"/>
</dbReference>
<reference evidence="5" key="1">
    <citation type="submission" date="2024-10" db="EMBL/GenBank/DDBJ databases">
        <authorList>
            <person name="Ryan C."/>
        </authorList>
    </citation>
    <scope>NUCLEOTIDE SEQUENCE [LARGE SCALE GENOMIC DNA]</scope>
</reference>
<dbReference type="InterPro" id="IPR018247">
    <property type="entry name" value="EF_Hand_1_Ca_BS"/>
</dbReference>
<dbReference type="AlphaFoldDB" id="A0ABC8WXK6"/>
<feature type="region of interest" description="Disordered" evidence="3">
    <location>
        <begin position="1"/>
        <end position="23"/>
    </location>
</feature>
<dbReference type="SUPFAM" id="SSF47473">
    <property type="entry name" value="EF-hand"/>
    <property type="match status" value="1"/>
</dbReference>
<dbReference type="InterPro" id="IPR050230">
    <property type="entry name" value="CALM/Myosin/TropC-like"/>
</dbReference>
<dbReference type="InterPro" id="IPR002048">
    <property type="entry name" value="EF_hand_dom"/>
</dbReference>
<dbReference type="Gene3D" id="1.10.238.10">
    <property type="entry name" value="EF-hand"/>
    <property type="match status" value="2"/>
</dbReference>
<accession>A0ABC8WXK6</accession>
<dbReference type="Proteomes" id="UP001497457">
    <property type="component" value="Chromosome 13rd"/>
</dbReference>